<dbReference type="Proteomes" id="UP001431783">
    <property type="component" value="Unassembled WGS sequence"/>
</dbReference>
<gene>
    <name evidence="1" type="ORF">WA026_012908</name>
</gene>
<dbReference type="AlphaFoldDB" id="A0AAW1TLG2"/>
<comment type="caution">
    <text evidence="1">The sequence shown here is derived from an EMBL/GenBank/DDBJ whole genome shotgun (WGS) entry which is preliminary data.</text>
</comment>
<reference evidence="1 2" key="1">
    <citation type="submission" date="2023-03" db="EMBL/GenBank/DDBJ databases">
        <title>Genome insight into feeding habits of ladybird beetles.</title>
        <authorList>
            <person name="Li H.-S."/>
            <person name="Huang Y.-H."/>
            <person name="Pang H."/>
        </authorList>
    </citation>
    <scope>NUCLEOTIDE SEQUENCE [LARGE SCALE GENOMIC DNA]</scope>
    <source>
        <strain evidence="1">SYSU_2023b</strain>
        <tissue evidence="1">Whole body</tissue>
    </source>
</reference>
<proteinExistence type="predicted"/>
<accession>A0AAW1TLG2</accession>
<evidence type="ECO:0000313" key="1">
    <source>
        <dbReference type="EMBL" id="KAK9871534.1"/>
    </source>
</evidence>
<name>A0AAW1TLG2_9CUCU</name>
<keyword evidence="2" id="KW-1185">Reference proteome</keyword>
<dbReference type="EMBL" id="JARQZJ010000006">
    <property type="protein sequence ID" value="KAK9871534.1"/>
    <property type="molecule type" value="Genomic_DNA"/>
</dbReference>
<sequence>MGWKMMKVEIREFNMSKESCQFSFPVTKHMGHHIITVINDTNGMPGAYTILLVRLILEMFIEKILRLLIGISTILFQTDILQNKGVTSPIVLSLDKQILANPVGKY</sequence>
<protein>
    <submittedName>
        <fullName evidence="1">Uncharacterized protein</fullName>
    </submittedName>
</protein>
<organism evidence="1 2">
    <name type="scientific">Henosepilachna vigintioctopunctata</name>
    <dbReference type="NCBI Taxonomy" id="420089"/>
    <lineage>
        <taxon>Eukaryota</taxon>
        <taxon>Metazoa</taxon>
        <taxon>Ecdysozoa</taxon>
        <taxon>Arthropoda</taxon>
        <taxon>Hexapoda</taxon>
        <taxon>Insecta</taxon>
        <taxon>Pterygota</taxon>
        <taxon>Neoptera</taxon>
        <taxon>Endopterygota</taxon>
        <taxon>Coleoptera</taxon>
        <taxon>Polyphaga</taxon>
        <taxon>Cucujiformia</taxon>
        <taxon>Coccinelloidea</taxon>
        <taxon>Coccinellidae</taxon>
        <taxon>Epilachninae</taxon>
        <taxon>Epilachnini</taxon>
        <taxon>Henosepilachna</taxon>
    </lineage>
</organism>
<evidence type="ECO:0000313" key="2">
    <source>
        <dbReference type="Proteomes" id="UP001431783"/>
    </source>
</evidence>